<accession>A0A2W1NFQ2</accession>
<reference evidence="4" key="1">
    <citation type="submission" date="2018-06" db="EMBL/GenBank/DDBJ databases">
        <title>Paenibacillus xerothermodurans sp. nov. an extremely dry heat resistant spore forming bacterium isolated from the soil of Cape Canaveral, Florida.</title>
        <authorList>
            <person name="Seuylemezian A."/>
            <person name="Kaur N."/>
            <person name="Patil P."/>
            <person name="Patil P."/>
            <person name="Mayilraj S."/>
            <person name="Vaishampayan P."/>
        </authorList>
    </citation>
    <scope>NUCLEOTIDE SEQUENCE [LARGE SCALE GENOMIC DNA]</scope>
    <source>
        <strain evidence="4">ATCC 27380</strain>
    </source>
</reference>
<organism evidence="4 5">
    <name type="scientific">Paenibacillus xerothermodurans</name>
    <dbReference type="NCBI Taxonomy" id="1977292"/>
    <lineage>
        <taxon>Bacteria</taxon>
        <taxon>Bacillati</taxon>
        <taxon>Bacillota</taxon>
        <taxon>Bacilli</taxon>
        <taxon>Bacillales</taxon>
        <taxon>Paenibacillaceae</taxon>
        <taxon>Paenibacillus</taxon>
    </lineage>
</organism>
<sequence>MFKKLSLLMMACAIAFSFSAADVVDAKPKSSYSSSKKSYAPSNSTTQTPNSGIDKNQPNAATKAPGATNPAAATKPGFSAGGFMKGMLVGGLAGLLFGSLFANMGVLGSILGLLVNVMAIMAIIVLAVKLVQFFKNRRKFNDQPRRY</sequence>
<gene>
    <name evidence="4" type="ORF">CBW46_005560</name>
</gene>
<name>A0A2W1NFQ2_PAEXE</name>
<evidence type="ECO:0000256" key="2">
    <source>
        <dbReference type="SAM" id="Phobius"/>
    </source>
</evidence>
<comment type="caution">
    <text evidence="4">The sequence shown here is derived from an EMBL/GenBank/DDBJ whole genome shotgun (WGS) entry which is preliminary data.</text>
</comment>
<evidence type="ECO:0000256" key="3">
    <source>
        <dbReference type="SAM" id="SignalP"/>
    </source>
</evidence>
<feature type="signal peptide" evidence="3">
    <location>
        <begin position="1"/>
        <end position="20"/>
    </location>
</feature>
<dbReference type="RefSeq" id="WP_089199013.1">
    <property type="nucleotide sequence ID" value="NZ_NHRJ02000002.1"/>
</dbReference>
<feature type="region of interest" description="Disordered" evidence="1">
    <location>
        <begin position="32"/>
        <end position="72"/>
    </location>
</feature>
<evidence type="ECO:0000313" key="5">
    <source>
        <dbReference type="Proteomes" id="UP000214746"/>
    </source>
</evidence>
<dbReference type="PANTHER" id="PTHR41542">
    <property type="entry name" value="BLL5807 PROTEIN"/>
    <property type="match status" value="1"/>
</dbReference>
<evidence type="ECO:0000256" key="1">
    <source>
        <dbReference type="SAM" id="MobiDB-lite"/>
    </source>
</evidence>
<dbReference type="OrthoDB" id="2621963at2"/>
<dbReference type="AlphaFoldDB" id="A0A2W1NFQ2"/>
<feature type="compositionally biased region" description="Polar residues" evidence="1">
    <location>
        <begin position="43"/>
        <end position="60"/>
    </location>
</feature>
<dbReference type="EMBL" id="NHRJ02000002">
    <property type="protein sequence ID" value="PZE21871.1"/>
    <property type="molecule type" value="Genomic_DNA"/>
</dbReference>
<keyword evidence="2" id="KW-1133">Transmembrane helix</keyword>
<evidence type="ECO:0000313" key="4">
    <source>
        <dbReference type="EMBL" id="PZE21871.1"/>
    </source>
</evidence>
<dbReference type="Proteomes" id="UP000214746">
    <property type="component" value="Unassembled WGS sequence"/>
</dbReference>
<feature type="transmembrane region" description="Helical" evidence="2">
    <location>
        <begin position="106"/>
        <end position="131"/>
    </location>
</feature>
<proteinExistence type="predicted"/>
<feature type="chain" id="PRO_5038706405" evidence="3">
    <location>
        <begin position="21"/>
        <end position="147"/>
    </location>
</feature>
<keyword evidence="5" id="KW-1185">Reference proteome</keyword>
<keyword evidence="3" id="KW-0732">Signal</keyword>
<keyword evidence="2" id="KW-0812">Transmembrane</keyword>
<feature type="compositionally biased region" description="Low complexity" evidence="1">
    <location>
        <begin position="32"/>
        <end position="42"/>
    </location>
</feature>
<keyword evidence="2" id="KW-0472">Membrane</keyword>
<dbReference type="PANTHER" id="PTHR41542:SF1">
    <property type="entry name" value="BLL5807 PROTEIN"/>
    <property type="match status" value="1"/>
</dbReference>
<protein>
    <submittedName>
        <fullName evidence="4">Preprotein translocase subunit Tim44</fullName>
    </submittedName>
</protein>